<dbReference type="GO" id="GO:0034599">
    <property type="term" value="P:cellular response to oxidative stress"/>
    <property type="evidence" value="ECO:0007669"/>
    <property type="project" value="InterPro"/>
</dbReference>
<organism evidence="1 2">
    <name type="scientific">Torulaspora delbrueckii</name>
    <name type="common">Yeast</name>
    <name type="synonym">Candida colliculosa</name>
    <dbReference type="NCBI Taxonomy" id="4950"/>
    <lineage>
        <taxon>Eukaryota</taxon>
        <taxon>Fungi</taxon>
        <taxon>Dikarya</taxon>
        <taxon>Ascomycota</taxon>
        <taxon>Saccharomycotina</taxon>
        <taxon>Saccharomycetes</taxon>
        <taxon>Saccharomycetales</taxon>
        <taxon>Saccharomycetaceae</taxon>
        <taxon>Torulaspora</taxon>
    </lineage>
</organism>
<evidence type="ECO:0000313" key="2">
    <source>
        <dbReference type="Proteomes" id="UP000005627"/>
    </source>
</evidence>
<dbReference type="PANTHER" id="PTHR28020:SF1">
    <property type="entry name" value="YAP1-BINDING PROTEIN 1-RELATED"/>
    <property type="match status" value="1"/>
</dbReference>
<dbReference type="STRING" id="1076872.G8ZXV8"/>
<gene>
    <name evidence="1" type="primary">TDEL0G03580</name>
    <name evidence="1" type="ORF">TDEL_0G03580</name>
</gene>
<dbReference type="Proteomes" id="UP000005627">
    <property type="component" value="Chromosome 7"/>
</dbReference>
<evidence type="ECO:0008006" key="3">
    <source>
        <dbReference type="Google" id="ProtNLM"/>
    </source>
</evidence>
<dbReference type="InParanoid" id="G8ZXV8"/>
<protein>
    <recommendedName>
        <fullName evidence="3">YAP1 binding protein 2</fullName>
    </recommendedName>
</protein>
<dbReference type="RefSeq" id="XP_003682936.1">
    <property type="nucleotide sequence ID" value="XM_003682888.1"/>
</dbReference>
<dbReference type="AlphaFoldDB" id="G8ZXV8"/>
<sequence>MESIETICDNLEKAFTDQKDDPVSLVTIIDMYNDQVNTEYTKEERVQYLKKLYSVLSENPDVVSEIGWDLPKGLLKFHSLENLLPHQGLRNNAIVVTIMNCFHEIALHGNPKECLLTGCQLLSDLSVEELAQEVEDYNKAKEAEGSKEVSAEESEFGVKLQNPVEYLLGLNSYVLFELIQSVLRRIQSLYPSKFLGMAVSAICKFLRSNIDSIDNTAFVLRRIFTFCKNYTPMQAPLDSEIIGELDKKELASIADDEAALQGKVLRSLSTFAIGYCLKNKQLRIDVRYYSSFAGGQLNEVPYMKEVVEVCSRFYQLAYSFDIDIKEEFVNLLKETKNIYRSLPSESDIANDEANRAIGQVVYQLSYTYQLQKLTKPEGLELDPLGILVLSGLHYLQTKQHLSSEISVQDAIYLYIRCSTPALFSALFSSKVAEEVSRYWLWVSITNTSYKVLKKQLSEIPSYISSVFLQMMLLTTCNQTNEQARMINFTLLTRIMCLMPEETTFSFTLDTLLTCPYVKPKICILGILKDLMLKTRQCKQEQDISTQLKDLKIKESSSVGVNEPPALPPREFVSINDDRMASLHSVALIAITKAAEEKANKEDLILLQNYLNFFAALRNKWDKSLLKAINEEVGGHFDVNESETTPEIGFIIIANETLGKDL</sequence>
<dbReference type="FunCoup" id="G8ZXV8">
    <property type="interactions" value="65"/>
</dbReference>
<dbReference type="PANTHER" id="PTHR28020">
    <property type="entry name" value="YAP1-BINDING PROTEIN 1-RELATED"/>
    <property type="match status" value="1"/>
</dbReference>
<dbReference type="eggNOG" id="ENOG502QWJN">
    <property type="taxonomic scope" value="Eukaryota"/>
</dbReference>
<dbReference type="KEGG" id="tdl:TDEL_0G03580"/>
<keyword evidence="2" id="KW-1185">Reference proteome</keyword>
<reference evidence="1 2" key="1">
    <citation type="journal article" date="2011" name="Proc. Natl. Acad. Sci. U.S.A.">
        <title>Evolutionary erosion of yeast sex chromosomes by mating-type switching accidents.</title>
        <authorList>
            <person name="Gordon J.L."/>
            <person name="Armisen D."/>
            <person name="Proux-Wera E."/>
            <person name="Oheigeartaigh S.S."/>
            <person name="Byrne K.P."/>
            <person name="Wolfe K.H."/>
        </authorList>
    </citation>
    <scope>NUCLEOTIDE SEQUENCE [LARGE SCALE GENOMIC DNA]</scope>
    <source>
        <strain evidence="2">ATCC 10662 / CBS 1146 / NBRC 0425 / NCYC 2629 / NRRL Y-866</strain>
    </source>
</reference>
<dbReference type="GO" id="GO:0005737">
    <property type="term" value="C:cytoplasm"/>
    <property type="evidence" value="ECO:0007669"/>
    <property type="project" value="TreeGrafter"/>
</dbReference>
<dbReference type="EMBL" id="HE616748">
    <property type="protein sequence ID" value="CCE93725.1"/>
    <property type="molecule type" value="Genomic_DNA"/>
</dbReference>
<proteinExistence type="predicted"/>
<dbReference type="InterPro" id="IPR013877">
    <property type="entry name" value="YAP-bd/ALF4/Glomulin"/>
</dbReference>
<dbReference type="InterPro" id="IPR040347">
    <property type="entry name" value="YBP1/2"/>
</dbReference>
<evidence type="ECO:0000313" key="1">
    <source>
        <dbReference type="EMBL" id="CCE93725.1"/>
    </source>
</evidence>
<accession>G8ZXV8</accession>
<dbReference type="Pfam" id="PF08568">
    <property type="entry name" value="Kinetochor_Ybp2"/>
    <property type="match status" value="1"/>
</dbReference>
<name>G8ZXV8_TORDE</name>
<dbReference type="OrthoDB" id="5396786at2759"/>
<dbReference type="HOGENOM" id="CLU_024514_0_0_1"/>
<dbReference type="GeneID" id="11505020"/>